<dbReference type="InterPro" id="IPR005149">
    <property type="entry name" value="Tscrpt_reg_PadR_N"/>
</dbReference>
<reference evidence="3" key="1">
    <citation type="journal article" date="2019" name="Int. J. Syst. Evol. Microbiol.">
        <title>The Global Catalogue of Microorganisms (GCM) 10K type strain sequencing project: providing services to taxonomists for standard genome sequencing and annotation.</title>
        <authorList>
            <consortium name="The Broad Institute Genomics Platform"/>
            <consortium name="The Broad Institute Genome Sequencing Center for Infectious Disease"/>
            <person name="Wu L."/>
            <person name="Ma J."/>
        </authorList>
    </citation>
    <scope>NUCLEOTIDE SEQUENCE [LARGE SCALE GENOMIC DNA]</scope>
    <source>
        <strain evidence="3">KCTC 42247</strain>
    </source>
</reference>
<organism evidence="2 3">
    <name type="scientific">Sphingobacterium populi</name>
    <dbReference type="NCBI Taxonomy" id="1812824"/>
    <lineage>
        <taxon>Bacteria</taxon>
        <taxon>Pseudomonadati</taxon>
        <taxon>Bacteroidota</taxon>
        <taxon>Sphingobacteriia</taxon>
        <taxon>Sphingobacteriales</taxon>
        <taxon>Sphingobacteriaceae</taxon>
        <taxon>Sphingobacterium</taxon>
    </lineage>
</organism>
<dbReference type="RefSeq" id="WP_066754673.1">
    <property type="nucleotide sequence ID" value="NZ_JBHUMB010000006.1"/>
</dbReference>
<comment type="caution">
    <text evidence="2">The sequence shown here is derived from an EMBL/GenBank/DDBJ whole genome shotgun (WGS) entry which is preliminary data.</text>
</comment>
<sequence length="109" mass="13282">MDNEYVLNWFSQFKKGIVPYLVLKQLRENEKYGYELLKSINNSYSLDITDGTLYPMLIRMYEANLLEFKWIEQNHGIPRKYYKMTQEGERVLMTMDEYYNKFSHLNKKS</sequence>
<dbReference type="PANTHER" id="PTHR33169">
    <property type="entry name" value="PADR-FAMILY TRANSCRIPTIONAL REGULATOR"/>
    <property type="match status" value="1"/>
</dbReference>
<dbReference type="Proteomes" id="UP001597418">
    <property type="component" value="Unassembled WGS sequence"/>
</dbReference>
<dbReference type="Pfam" id="PF03551">
    <property type="entry name" value="PadR"/>
    <property type="match status" value="1"/>
</dbReference>
<gene>
    <name evidence="2" type="ORF">ACFSQ6_05675</name>
</gene>
<dbReference type="Gene3D" id="1.10.10.10">
    <property type="entry name" value="Winged helix-like DNA-binding domain superfamily/Winged helix DNA-binding domain"/>
    <property type="match status" value="1"/>
</dbReference>
<dbReference type="InterPro" id="IPR036388">
    <property type="entry name" value="WH-like_DNA-bd_sf"/>
</dbReference>
<dbReference type="InterPro" id="IPR052509">
    <property type="entry name" value="Metal_resp_DNA-bind_regulator"/>
</dbReference>
<feature type="domain" description="Transcription regulator PadR N-terminal" evidence="1">
    <location>
        <begin position="22"/>
        <end position="92"/>
    </location>
</feature>
<dbReference type="InterPro" id="IPR036390">
    <property type="entry name" value="WH_DNA-bd_sf"/>
</dbReference>
<accession>A0ABW5UB90</accession>
<dbReference type="PANTHER" id="PTHR33169:SF25">
    <property type="entry name" value="DNA-BINDING PROTEIN YIZB-RELATED"/>
    <property type="match status" value="1"/>
</dbReference>
<dbReference type="EMBL" id="JBHUMB010000006">
    <property type="protein sequence ID" value="MFD2742880.1"/>
    <property type="molecule type" value="Genomic_DNA"/>
</dbReference>
<name>A0ABW5UB90_9SPHI</name>
<keyword evidence="3" id="KW-1185">Reference proteome</keyword>
<protein>
    <submittedName>
        <fullName evidence="2">PadR family transcriptional regulator</fullName>
    </submittedName>
</protein>
<evidence type="ECO:0000313" key="3">
    <source>
        <dbReference type="Proteomes" id="UP001597418"/>
    </source>
</evidence>
<evidence type="ECO:0000313" key="2">
    <source>
        <dbReference type="EMBL" id="MFD2742880.1"/>
    </source>
</evidence>
<dbReference type="SUPFAM" id="SSF46785">
    <property type="entry name" value="Winged helix' DNA-binding domain"/>
    <property type="match status" value="1"/>
</dbReference>
<evidence type="ECO:0000259" key="1">
    <source>
        <dbReference type="Pfam" id="PF03551"/>
    </source>
</evidence>
<proteinExistence type="predicted"/>